<keyword evidence="8" id="KW-0732">Signal</keyword>
<proteinExistence type="inferred from homology"/>
<dbReference type="Pfam" id="PF13715">
    <property type="entry name" value="CarbopepD_reg_2"/>
    <property type="match status" value="1"/>
</dbReference>
<dbReference type="EMBL" id="CP002305">
    <property type="protein sequence ID" value="ADQ16152.1"/>
    <property type="molecule type" value="Genomic_DNA"/>
</dbReference>
<dbReference type="SUPFAM" id="SSF49464">
    <property type="entry name" value="Carboxypeptidase regulatory domain-like"/>
    <property type="match status" value="1"/>
</dbReference>
<dbReference type="KEGG" id="lby:Lbys_0374"/>
<organism evidence="10 11">
    <name type="scientific">Leadbetterella byssophila (strain DSM 17132 / JCM 16389 / KACC 11308 / NBRC 106382 / 4M15)</name>
    <dbReference type="NCBI Taxonomy" id="649349"/>
    <lineage>
        <taxon>Bacteria</taxon>
        <taxon>Pseudomonadati</taxon>
        <taxon>Bacteroidota</taxon>
        <taxon>Cytophagia</taxon>
        <taxon>Cytophagales</taxon>
        <taxon>Leadbetterellaceae</taxon>
        <taxon>Leadbetterella</taxon>
    </lineage>
</organism>
<dbReference type="InterPro" id="IPR037066">
    <property type="entry name" value="Plug_dom_sf"/>
</dbReference>
<evidence type="ECO:0000259" key="9">
    <source>
        <dbReference type="Pfam" id="PF07715"/>
    </source>
</evidence>
<dbReference type="HOGENOM" id="CLU_004317_0_2_10"/>
<evidence type="ECO:0000256" key="3">
    <source>
        <dbReference type="ARBA" id="ARBA00022452"/>
    </source>
</evidence>
<feature type="signal peptide" evidence="8">
    <location>
        <begin position="1"/>
        <end position="32"/>
    </location>
</feature>
<keyword evidence="4 7" id="KW-0812">Transmembrane</keyword>
<dbReference type="Pfam" id="PF07715">
    <property type="entry name" value="Plug"/>
    <property type="match status" value="1"/>
</dbReference>
<dbReference type="InterPro" id="IPR023997">
    <property type="entry name" value="TonB-dep_OMP_SusC/RagA_CS"/>
</dbReference>
<evidence type="ECO:0000256" key="4">
    <source>
        <dbReference type="ARBA" id="ARBA00022692"/>
    </source>
</evidence>
<dbReference type="NCBIfam" id="TIGR04057">
    <property type="entry name" value="SusC_RagA_signa"/>
    <property type="match status" value="1"/>
</dbReference>
<keyword evidence="10" id="KW-0675">Receptor</keyword>
<keyword evidence="11" id="KW-1185">Reference proteome</keyword>
<dbReference type="SUPFAM" id="SSF56935">
    <property type="entry name" value="Porins"/>
    <property type="match status" value="1"/>
</dbReference>
<sequence>MNFSMFFTKRKAWQRPLYSLLCMMCCCSLAFGQISGRVTDEAGEAVIGASVREKGTSNAAATDVDGKFSLNVKTGAILEVSFIGYEKAEVKVDGRSFYEIILSQDQTALEELVVIGYGTVKKKDLTGAVSVINTQALRDRNSKDIVSSLQGLASGVTVTSSGLPGQQASVRIRGLGSLTNNNPLFIVDGMIGGEAHLNPADVESIQVLKDASAAAIYGSRAANGVIIITTKKGQEGPMKVQFDANLSITDLPRYDLMDAATWKKYDDMAYDEAIRSGVAGVVRRQNHFDGNTDWQDEMLSTGVLQNYNLAFSGGSKSGKYFVAFNRMEDKGALYSTGYDRYGFRVNTSGQKGIFSYGENISFTRTNRKNLNGNPWANFIGISPTIPVRDENNPGGYGYGNPDRANNYGLNMVAMQDLRPQDNPENILKSNVFGQVVLFKDLTAKTNLAYTWYHGVTNTLRKTGNWTMGQGSDAAYLGYESYRSDDFLVEQTFNYKKQVGKHDIDAVAGATYNTFKGFTNWITKLNPLMVGDDYITSLDAATGNTSAGGSYQQARIMSYLGRINYSYDDKYLFQFTLRRDGTSRLPESTRWGNFASYSGAWRISKESFFQVPFISDLKIRASHGTLGNSSIGYWDYQAVINTAPRAVFGSPEIRVLGMTQSRLTNTDLVWERKTTTNVGFDAAFLNNKLTLSAEYFDAKSKDLLVYLPILMSSGNEGGNPAVNAGSLSNKGVEIDLGWRDQLTPDFQYSASLNLTKVKNKVLDLGYGRVEYFESLSKAEIGQPLGAFYLYKMLGIFQNEAEIQNYKNAAGKVIQPNARPGDIKYDDYNGDGIISSEDRQLVGNPWPKFELGLNLGASYKSFDLSINGYGRFGQDVWNGAAAAAGDFANNQNNFNGIVPWTAENPVNDRPRIVFGDSRNSRGDQDRWLEKGSFFRVSQIALGYSLPQKWVGTLGLDQVRAGVTLQNMLTFTKYSGLDPEFRDSGIFTIGADHMSFPNPRSVMFSLSLSF</sequence>
<dbReference type="PROSITE" id="PS52016">
    <property type="entry name" value="TONB_DEPENDENT_REC_3"/>
    <property type="match status" value="1"/>
</dbReference>
<evidence type="ECO:0000313" key="11">
    <source>
        <dbReference type="Proteomes" id="UP000007435"/>
    </source>
</evidence>
<dbReference type="InterPro" id="IPR036942">
    <property type="entry name" value="Beta-barrel_TonB_sf"/>
</dbReference>
<keyword evidence="6 7" id="KW-0998">Cell outer membrane</keyword>
<reference key="1">
    <citation type="submission" date="2010-11" db="EMBL/GenBank/DDBJ databases">
        <title>The complete genome of Leadbetterella byssophila DSM 17132.</title>
        <authorList>
            <consortium name="US DOE Joint Genome Institute (JGI-PGF)"/>
            <person name="Lucas S."/>
            <person name="Copeland A."/>
            <person name="Lapidus A."/>
            <person name="Glavina del Rio T."/>
            <person name="Dalin E."/>
            <person name="Tice H."/>
            <person name="Bruce D."/>
            <person name="Goodwin L."/>
            <person name="Pitluck S."/>
            <person name="Kyrpides N."/>
            <person name="Mavromatis K."/>
            <person name="Ivanova N."/>
            <person name="Teshima H."/>
            <person name="Brettin T."/>
            <person name="Detter J.C."/>
            <person name="Han C."/>
            <person name="Tapia R."/>
            <person name="Land M."/>
            <person name="Hauser L."/>
            <person name="Markowitz V."/>
            <person name="Cheng J.-F."/>
            <person name="Hugenholtz P."/>
            <person name="Woyke T."/>
            <person name="Wu D."/>
            <person name="Tindall B."/>
            <person name="Pomrenke H.G."/>
            <person name="Brambilla E."/>
            <person name="Klenk H.-P."/>
            <person name="Eisen J.A."/>
        </authorList>
    </citation>
    <scope>NUCLEOTIDE SEQUENCE [LARGE SCALE GENOMIC DNA]</scope>
    <source>
        <strain>DSM 17132</strain>
    </source>
</reference>
<dbReference type="NCBIfam" id="TIGR04056">
    <property type="entry name" value="OMP_RagA_SusC"/>
    <property type="match status" value="1"/>
</dbReference>
<dbReference type="InterPro" id="IPR039426">
    <property type="entry name" value="TonB-dep_rcpt-like"/>
</dbReference>
<evidence type="ECO:0000256" key="2">
    <source>
        <dbReference type="ARBA" id="ARBA00022448"/>
    </source>
</evidence>
<evidence type="ECO:0000256" key="8">
    <source>
        <dbReference type="SAM" id="SignalP"/>
    </source>
</evidence>
<keyword evidence="5 7" id="KW-0472">Membrane</keyword>
<accession>E4RW09</accession>
<evidence type="ECO:0000313" key="10">
    <source>
        <dbReference type="EMBL" id="ADQ16152.1"/>
    </source>
</evidence>
<feature type="chain" id="PRO_5003186978" evidence="8">
    <location>
        <begin position="33"/>
        <end position="1007"/>
    </location>
</feature>
<feature type="domain" description="TonB-dependent receptor plug" evidence="9">
    <location>
        <begin position="121"/>
        <end position="225"/>
    </location>
</feature>
<evidence type="ECO:0000256" key="7">
    <source>
        <dbReference type="PROSITE-ProRule" id="PRU01360"/>
    </source>
</evidence>
<dbReference type="Gene3D" id="2.40.170.20">
    <property type="entry name" value="TonB-dependent receptor, beta-barrel domain"/>
    <property type="match status" value="1"/>
</dbReference>
<dbReference type="InterPro" id="IPR008969">
    <property type="entry name" value="CarboxyPept-like_regulatory"/>
</dbReference>
<dbReference type="InterPro" id="IPR023996">
    <property type="entry name" value="TonB-dep_OMP_SusC/RagA"/>
</dbReference>
<name>E4RW09_LEAB4</name>
<dbReference type="Proteomes" id="UP000007435">
    <property type="component" value="Chromosome"/>
</dbReference>
<keyword evidence="2 7" id="KW-0813">Transport</keyword>
<evidence type="ECO:0000256" key="1">
    <source>
        <dbReference type="ARBA" id="ARBA00004571"/>
    </source>
</evidence>
<dbReference type="Gene3D" id="2.170.130.10">
    <property type="entry name" value="TonB-dependent receptor, plug domain"/>
    <property type="match status" value="1"/>
</dbReference>
<dbReference type="GO" id="GO:0009279">
    <property type="term" value="C:cell outer membrane"/>
    <property type="evidence" value="ECO:0007669"/>
    <property type="project" value="UniProtKB-SubCell"/>
</dbReference>
<dbReference type="AlphaFoldDB" id="E4RW09"/>
<keyword evidence="3 7" id="KW-1134">Transmembrane beta strand</keyword>
<dbReference type="Gene3D" id="2.60.40.1120">
    <property type="entry name" value="Carboxypeptidase-like, regulatory domain"/>
    <property type="match status" value="1"/>
</dbReference>
<evidence type="ECO:0000256" key="5">
    <source>
        <dbReference type="ARBA" id="ARBA00023136"/>
    </source>
</evidence>
<dbReference type="eggNOG" id="COG1629">
    <property type="taxonomic scope" value="Bacteria"/>
</dbReference>
<dbReference type="FunFam" id="2.60.40.1120:FF:000003">
    <property type="entry name" value="Outer membrane protein Omp121"/>
    <property type="match status" value="1"/>
</dbReference>
<gene>
    <name evidence="10" type="ordered locus">Lbys_0374</name>
</gene>
<dbReference type="STRING" id="649349.Lbys_0374"/>
<comment type="similarity">
    <text evidence="7">Belongs to the TonB-dependent receptor family.</text>
</comment>
<reference evidence="10 11" key="2">
    <citation type="journal article" date="2011" name="Stand. Genomic Sci.">
        <title>Complete genome sequence of Leadbetterella byssophila type strain (4M15).</title>
        <authorList>
            <person name="Abt B."/>
            <person name="Teshima H."/>
            <person name="Lucas S."/>
            <person name="Lapidus A."/>
            <person name="Del Rio T.G."/>
            <person name="Nolan M."/>
            <person name="Tice H."/>
            <person name="Cheng J.F."/>
            <person name="Pitluck S."/>
            <person name="Liolios K."/>
            <person name="Pagani I."/>
            <person name="Ivanova N."/>
            <person name="Mavromatis K."/>
            <person name="Pati A."/>
            <person name="Tapia R."/>
            <person name="Han C."/>
            <person name="Goodwin L."/>
            <person name="Chen A."/>
            <person name="Palaniappan K."/>
            <person name="Land M."/>
            <person name="Hauser L."/>
            <person name="Chang Y.J."/>
            <person name="Jeffries C.D."/>
            <person name="Rohde M."/>
            <person name="Goker M."/>
            <person name="Tindall B.J."/>
            <person name="Detter J.C."/>
            <person name="Woyke T."/>
            <person name="Bristow J."/>
            <person name="Eisen J.A."/>
            <person name="Markowitz V."/>
            <person name="Hugenholtz P."/>
            <person name="Klenk H.P."/>
            <person name="Kyrpides N.C."/>
        </authorList>
    </citation>
    <scope>NUCLEOTIDE SEQUENCE [LARGE SCALE GENOMIC DNA]</scope>
    <source>
        <strain evidence="11">DSM 17132 / JCM 16389 / KACC 11308 / NBRC 106382 / 4M15</strain>
    </source>
</reference>
<dbReference type="InterPro" id="IPR012910">
    <property type="entry name" value="Plug_dom"/>
</dbReference>
<comment type="subcellular location">
    <subcellularLocation>
        <location evidence="1 7">Cell outer membrane</location>
        <topology evidence="1 7">Multi-pass membrane protein</topology>
    </subcellularLocation>
</comment>
<evidence type="ECO:0000256" key="6">
    <source>
        <dbReference type="ARBA" id="ARBA00023237"/>
    </source>
</evidence>
<protein>
    <submittedName>
        <fullName evidence="10">TonB-dependent receptor plug</fullName>
    </submittedName>
</protein>